<dbReference type="Proteomes" id="UP000716291">
    <property type="component" value="Unassembled WGS sequence"/>
</dbReference>
<evidence type="ECO:0000313" key="3">
    <source>
        <dbReference type="Proteomes" id="UP000716291"/>
    </source>
</evidence>
<name>A0A9P6X5Y1_RHIOR</name>
<dbReference type="OrthoDB" id="2212079at2759"/>
<evidence type="ECO:0000313" key="2">
    <source>
        <dbReference type="EMBL" id="KAG1305947.1"/>
    </source>
</evidence>
<evidence type="ECO:0000256" key="1">
    <source>
        <dbReference type="SAM" id="MobiDB-lite"/>
    </source>
</evidence>
<sequence length="72" mass="8077">MKATAEDMVIDESNGPILEIKPSRKEDNGLNSKHSVKDELKAHAMHLVNAHPKNSARTIALEFKLPPRNVHR</sequence>
<reference evidence="2" key="1">
    <citation type="journal article" date="2020" name="Microb. Genom.">
        <title>Genetic diversity of clinical and environmental Mucorales isolates obtained from an investigation of mucormycosis cases among solid organ transplant recipients.</title>
        <authorList>
            <person name="Nguyen M.H."/>
            <person name="Kaul D."/>
            <person name="Muto C."/>
            <person name="Cheng S.J."/>
            <person name="Richter R.A."/>
            <person name="Bruno V.M."/>
            <person name="Liu G."/>
            <person name="Beyhan S."/>
            <person name="Sundermann A.J."/>
            <person name="Mounaud S."/>
            <person name="Pasculle A.W."/>
            <person name="Nierman W.C."/>
            <person name="Driscoll E."/>
            <person name="Cumbie R."/>
            <person name="Clancy C.J."/>
            <person name="Dupont C.L."/>
        </authorList>
    </citation>
    <scope>NUCLEOTIDE SEQUENCE</scope>
    <source>
        <strain evidence="2">GL11</strain>
    </source>
</reference>
<dbReference type="EMBL" id="JAANQT010001243">
    <property type="protein sequence ID" value="KAG1305947.1"/>
    <property type="molecule type" value="Genomic_DNA"/>
</dbReference>
<protein>
    <submittedName>
        <fullName evidence="2">Uncharacterized protein</fullName>
    </submittedName>
</protein>
<gene>
    <name evidence="2" type="ORF">G6F64_007977</name>
</gene>
<organism evidence="2 3">
    <name type="scientific">Rhizopus oryzae</name>
    <name type="common">Mucormycosis agent</name>
    <name type="synonym">Rhizopus arrhizus var. delemar</name>
    <dbReference type="NCBI Taxonomy" id="64495"/>
    <lineage>
        <taxon>Eukaryota</taxon>
        <taxon>Fungi</taxon>
        <taxon>Fungi incertae sedis</taxon>
        <taxon>Mucoromycota</taxon>
        <taxon>Mucoromycotina</taxon>
        <taxon>Mucoromycetes</taxon>
        <taxon>Mucorales</taxon>
        <taxon>Mucorineae</taxon>
        <taxon>Rhizopodaceae</taxon>
        <taxon>Rhizopus</taxon>
    </lineage>
</organism>
<proteinExistence type="predicted"/>
<feature type="region of interest" description="Disordered" evidence="1">
    <location>
        <begin position="1"/>
        <end position="37"/>
    </location>
</feature>
<keyword evidence="3" id="KW-1185">Reference proteome</keyword>
<comment type="caution">
    <text evidence="2">The sequence shown here is derived from an EMBL/GenBank/DDBJ whole genome shotgun (WGS) entry which is preliminary data.</text>
</comment>
<dbReference type="AlphaFoldDB" id="A0A9P6X5Y1"/>
<accession>A0A9P6X5Y1</accession>